<organism evidence="1 2">
    <name type="scientific">Candidatus Accumulibacter meliphilus</name>
    <dbReference type="NCBI Taxonomy" id="2211374"/>
    <lineage>
        <taxon>Bacteria</taxon>
        <taxon>Pseudomonadati</taxon>
        <taxon>Pseudomonadota</taxon>
        <taxon>Betaproteobacteria</taxon>
        <taxon>Candidatus Accumulibacter</taxon>
    </lineage>
</organism>
<gene>
    <name evidence="1" type="ORF">DVS81_19390</name>
</gene>
<accession>A0A369XKH8</accession>
<reference evidence="1 2" key="1">
    <citation type="submission" date="2018-05" db="EMBL/GenBank/DDBJ databases">
        <title>Integrated omic analyses show evidence that a Ca. Accumulibacter phosphatis strain performs denitrification under micro-aerobic conditions.</title>
        <authorList>
            <person name="Camejo P.Y."/>
            <person name="Katherine M.D."/>
            <person name="Daniel N.R."/>
        </authorList>
    </citation>
    <scope>NUCLEOTIDE SEQUENCE [LARGE SCALE GENOMIC DNA]</scope>
    <source>
        <strain evidence="1">UW-LDO-IC</strain>
    </source>
</reference>
<comment type="caution">
    <text evidence="1">The sequence shown here is derived from an EMBL/GenBank/DDBJ whole genome shotgun (WGS) entry which is preliminary data.</text>
</comment>
<evidence type="ECO:0000313" key="2">
    <source>
        <dbReference type="Proteomes" id="UP000253831"/>
    </source>
</evidence>
<name>A0A369XKH8_9PROT</name>
<dbReference type="EMBL" id="QPGA01000069">
    <property type="protein sequence ID" value="RDE48939.1"/>
    <property type="molecule type" value="Genomic_DNA"/>
</dbReference>
<dbReference type="AlphaFoldDB" id="A0A369XKH8"/>
<dbReference type="Proteomes" id="UP000253831">
    <property type="component" value="Unassembled WGS sequence"/>
</dbReference>
<protein>
    <submittedName>
        <fullName evidence="1">Uncharacterized protein</fullName>
    </submittedName>
</protein>
<proteinExistence type="predicted"/>
<sequence length="479" mass="52398">MTMLATALTVIAIVTQDQAGLRGAPRETAAPHTVLWQGDSLEIRGTNGDYLQVYDHRRERAGYILATQVRPQSLKPESAPELLAVVRFLRDTPGAEALGISYAAAFLKAAPAEAIDGEVFDALGTFAERLARRATGRQAKGPDAAVGEHLEVAAAYGVNMVSFERDDKIQLCYEGDAFRRVLALPASDLQKALAALALTRHDCVSPKLTPVERFALDNWRAEVLERIDMSRLPEVLKNRLHLRKAGVWASLAWQRARRSELGAAATVEAANRALDELAVINKRELAETDAATYSDAAIRVGASRWAVEPGLPLTPIKAPIGLGIATTPGEPGETCVHLVDARHDVKNPLLTRCTYGIVWSASAVAHPQGVALTLAVQPLDTWREMWVFRQEPTGWIVDVVPPATDTPDLGYVEFAGWVPGHTKLLAAREAKVDGRYKIRFELLNLSSLEVERWADKPSSLSVFYRSQAPAWKARTVSMR</sequence>
<evidence type="ECO:0000313" key="1">
    <source>
        <dbReference type="EMBL" id="RDE48939.1"/>
    </source>
</evidence>